<organism evidence="1 2">
    <name type="scientific">Puniceibacterium antarcticum</name>
    <dbReference type="NCBI Taxonomy" id="1206336"/>
    <lineage>
        <taxon>Bacteria</taxon>
        <taxon>Pseudomonadati</taxon>
        <taxon>Pseudomonadota</taxon>
        <taxon>Alphaproteobacteria</taxon>
        <taxon>Rhodobacterales</taxon>
        <taxon>Paracoccaceae</taxon>
        <taxon>Puniceibacterium</taxon>
    </lineage>
</organism>
<dbReference type="AlphaFoldDB" id="A0A2G8RCX8"/>
<proteinExistence type="predicted"/>
<protein>
    <submittedName>
        <fullName evidence="1">Uncharacterized protein</fullName>
    </submittedName>
</protein>
<name>A0A2G8RCX8_9RHOB</name>
<keyword evidence="2" id="KW-1185">Reference proteome</keyword>
<evidence type="ECO:0000313" key="1">
    <source>
        <dbReference type="EMBL" id="PIL19436.1"/>
    </source>
</evidence>
<reference evidence="1 2" key="1">
    <citation type="submission" date="2013-09" db="EMBL/GenBank/DDBJ databases">
        <title>Genome sequencing of Phaeobacter antarcticus sp. nov. SM1211.</title>
        <authorList>
            <person name="Zhang X.-Y."/>
            <person name="Liu C."/>
            <person name="Chen X.-L."/>
            <person name="Xie B.-B."/>
            <person name="Qin Q.-L."/>
            <person name="Rong J.-C."/>
            <person name="Zhang Y.-Z."/>
        </authorList>
    </citation>
    <scope>NUCLEOTIDE SEQUENCE [LARGE SCALE GENOMIC DNA]</scope>
    <source>
        <strain evidence="1 2">SM1211</strain>
    </source>
</reference>
<sequence length="182" mass="20038">MPPCGLLVALILTLFGTSLVALERPAQIWDHKDWHASYEQGRCAIWTGGDGAGTYEIAFDMGGMNASARYLPIVYSNLPLPLQPEDEFVLIIDHHMSQFGSEMSVYDGRDSYDRQMVAAGMTAGFVPDLVVALRQSESVAVQVMRDGEAPFIADDFSLSGFGASYLKISEWCQFDPNALFRS</sequence>
<dbReference type="Proteomes" id="UP000231259">
    <property type="component" value="Unassembled WGS sequence"/>
</dbReference>
<accession>A0A2G8RCX8</accession>
<gene>
    <name evidence="1" type="ORF">P775_14950</name>
</gene>
<comment type="caution">
    <text evidence="1">The sequence shown here is derived from an EMBL/GenBank/DDBJ whole genome shotgun (WGS) entry which is preliminary data.</text>
</comment>
<dbReference type="EMBL" id="AWWI01000100">
    <property type="protein sequence ID" value="PIL19436.1"/>
    <property type="molecule type" value="Genomic_DNA"/>
</dbReference>
<evidence type="ECO:0000313" key="2">
    <source>
        <dbReference type="Proteomes" id="UP000231259"/>
    </source>
</evidence>